<gene>
    <name evidence="1" type="ORF">NE630_10880</name>
</gene>
<organism evidence="1 2">
    <name type="scientific">Cloacibacillus evryensis</name>
    <dbReference type="NCBI Taxonomy" id="508460"/>
    <lineage>
        <taxon>Bacteria</taxon>
        <taxon>Thermotogati</taxon>
        <taxon>Synergistota</taxon>
        <taxon>Synergistia</taxon>
        <taxon>Synergistales</taxon>
        <taxon>Synergistaceae</taxon>
        <taxon>Cloacibacillus</taxon>
    </lineage>
</organism>
<dbReference type="EMBL" id="JANFYT010000023">
    <property type="protein sequence ID" value="MCQ4814934.1"/>
    <property type="molecule type" value="Genomic_DNA"/>
</dbReference>
<comment type="caution">
    <text evidence="1">The sequence shown here is derived from an EMBL/GenBank/DDBJ whole genome shotgun (WGS) entry which is preliminary data.</text>
</comment>
<dbReference type="Proteomes" id="UP001205919">
    <property type="component" value="Unassembled WGS sequence"/>
</dbReference>
<accession>A0AAW5KA86</accession>
<dbReference type="RefSeq" id="WP_147564183.1">
    <property type="nucleotide sequence ID" value="NZ_CABKQM010000006.1"/>
</dbReference>
<name>A0AAW5KA86_9BACT</name>
<keyword evidence="2" id="KW-1185">Reference proteome</keyword>
<reference evidence="1 2" key="1">
    <citation type="submission" date="2022-06" db="EMBL/GenBank/DDBJ databases">
        <title>Isolation of gut microbiota from human fecal samples.</title>
        <authorList>
            <person name="Pamer E.G."/>
            <person name="Barat B."/>
            <person name="Waligurski E."/>
            <person name="Medina S."/>
            <person name="Paddock L."/>
            <person name="Mostad J."/>
        </authorList>
    </citation>
    <scope>NUCLEOTIDE SEQUENCE [LARGE SCALE GENOMIC DNA]</scope>
    <source>
        <strain evidence="1 2">DFI.9.90</strain>
    </source>
</reference>
<protein>
    <submittedName>
        <fullName evidence="1">Uncharacterized protein</fullName>
    </submittedName>
</protein>
<sequence length="91" mass="10634">MIGSFFSFKPNSSAEKELHRQFPESWEHSYDISYFKRYLRSAWANIIDEESIGNVTDSNTDEKASLYHIPGEVGMDVYFAEGFRKKEQKTL</sequence>
<proteinExistence type="predicted"/>
<evidence type="ECO:0000313" key="2">
    <source>
        <dbReference type="Proteomes" id="UP001205919"/>
    </source>
</evidence>
<evidence type="ECO:0000313" key="1">
    <source>
        <dbReference type="EMBL" id="MCQ4814934.1"/>
    </source>
</evidence>
<dbReference type="AlphaFoldDB" id="A0AAW5KA86"/>